<dbReference type="Proteomes" id="UP000805193">
    <property type="component" value="Unassembled WGS sequence"/>
</dbReference>
<keyword evidence="2" id="KW-1185">Reference proteome</keyword>
<dbReference type="EMBL" id="JABSTQ010010839">
    <property type="protein sequence ID" value="KAG0417481.1"/>
    <property type="molecule type" value="Genomic_DNA"/>
</dbReference>
<name>A0AC60PDX4_IXOPE</name>
<gene>
    <name evidence="1" type="ORF">HPB47_005566</name>
</gene>
<feature type="non-terminal residue" evidence="1">
    <location>
        <position position="473"/>
    </location>
</feature>
<feature type="non-terminal residue" evidence="1">
    <location>
        <position position="1"/>
    </location>
</feature>
<sequence>SQQNPAAPPIVYLPVSPLTPTPFHGEIDEDVKNCMKHYGRAARHNGWTDEQYLHNLYFMLKSAARHLLENREASLTSLDISVAEYPRRQEKQAQCVRPERLSPRKTDMWRTADGRPPCTTKNDPRPGPWDAHEIEWQKTVDVEGTRWCGHWSKLRVLIEENAVYGVQTLLMTYRHRGTPEACIDPGAIRIDVSRADSEPMPVASLGRLPDFRVASIDGCFLGNKRHADKGATAKKFSHLMERSPDSRKSADQESKRNSDCPDRVFGTNLGTESPKEFKDRDRKVNAETSKPNDWHTSSCHPRSLDEDKARDEQIERKRSRKEKRPAIYSGRSDEEDHRNLNKCKCHKKRRSWRLGNGNHRDIHAKKRSTHNESHNKEPRNTYETWPDKERTSNQGHPEKSSRSRSGNSEVEKTNAAMTWLSRKMFHGPPIDSGFEIKGPSGSPDGGLLVKSSVSFQKVVFLRHELRSYPCPES</sequence>
<accession>A0AC60PDX4</accession>
<comment type="caution">
    <text evidence="1">The sequence shown here is derived from an EMBL/GenBank/DDBJ whole genome shotgun (WGS) entry which is preliminary data.</text>
</comment>
<protein>
    <submittedName>
        <fullName evidence="1">Uncharacterized protein</fullName>
    </submittedName>
</protein>
<proteinExistence type="predicted"/>
<organism evidence="1 2">
    <name type="scientific">Ixodes persulcatus</name>
    <name type="common">Taiga tick</name>
    <dbReference type="NCBI Taxonomy" id="34615"/>
    <lineage>
        <taxon>Eukaryota</taxon>
        <taxon>Metazoa</taxon>
        <taxon>Ecdysozoa</taxon>
        <taxon>Arthropoda</taxon>
        <taxon>Chelicerata</taxon>
        <taxon>Arachnida</taxon>
        <taxon>Acari</taxon>
        <taxon>Parasitiformes</taxon>
        <taxon>Ixodida</taxon>
        <taxon>Ixodoidea</taxon>
        <taxon>Ixodidae</taxon>
        <taxon>Ixodinae</taxon>
        <taxon>Ixodes</taxon>
    </lineage>
</organism>
<evidence type="ECO:0000313" key="1">
    <source>
        <dbReference type="EMBL" id="KAG0417481.1"/>
    </source>
</evidence>
<reference evidence="1 2" key="1">
    <citation type="journal article" date="2020" name="Cell">
        <title>Large-Scale Comparative Analyses of Tick Genomes Elucidate Their Genetic Diversity and Vector Capacities.</title>
        <authorList>
            <consortium name="Tick Genome and Microbiome Consortium (TIGMIC)"/>
            <person name="Jia N."/>
            <person name="Wang J."/>
            <person name="Shi W."/>
            <person name="Du L."/>
            <person name="Sun Y."/>
            <person name="Zhan W."/>
            <person name="Jiang J.F."/>
            <person name="Wang Q."/>
            <person name="Zhang B."/>
            <person name="Ji P."/>
            <person name="Bell-Sakyi L."/>
            <person name="Cui X.M."/>
            <person name="Yuan T.T."/>
            <person name="Jiang B.G."/>
            <person name="Yang W.F."/>
            <person name="Lam T.T."/>
            <person name="Chang Q.C."/>
            <person name="Ding S.J."/>
            <person name="Wang X.J."/>
            <person name="Zhu J.G."/>
            <person name="Ruan X.D."/>
            <person name="Zhao L."/>
            <person name="Wei J.T."/>
            <person name="Ye R.Z."/>
            <person name="Que T.C."/>
            <person name="Du C.H."/>
            <person name="Zhou Y.H."/>
            <person name="Cheng J.X."/>
            <person name="Dai P.F."/>
            <person name="Guo W.B."/>
            <person name="Han X.H."/>
            <person name="Huang E.J."/>
            <person name="Li L.F."/>
            <person name="Wei W."/>
            <person name="Gao Y.C."/>
            <person name="Liu J.Z."/>
            <person name="Shao H.Z."/>
            <person name="Wang X."/>
            <person name="Wang C.C."/>
            <person name="Yang T.C."/>
            <person name="Huo Q.B."/>
            <person name="Li W."/>
            <person name="Chen H.Y."/>
            <person name="Chen S.E."/>
            <person name="Zhou L.G."/>
            <person name="Ni X.B."/>
            <person name="Tian J.H."/>
            <person name="Sheng Y."/>
            <person name="Liu T."/>
            <person name="Pan Y.S."/>
            <person name="Xia L.Y."/>
            <person name="Li J."/>
            <person name="Zhao F."/>
            <person name="Cao W.C."/>
        </authorList>
    </citation>
    <scope>NUCLEOTIDE SEQUENCE [LARGE SCALE GENOMIC DNA]</scope>
    <source>
        <strain evidence="1">Iper-2018</strain>
    </source>
</reference>
<evidence type="ECO:0000313" key="2">
    <source>
        <dbReference type="Proteomes" id="UP000805193"/>
    </source>
</evidence>